<evidence type="ECO:0000256" key="1">
    <source>
        <dbReference type="SAM" id="Phobius"/>
    </source>
</evidence>
<protein>
    <recommendedName>
        <fullName evidence="2">Endonuclease/exonuclease/phosphatase domain-containing protein</fullName>
    </recommendedName>
</protein>
<evidence type="ECO:0000259" key="2">
    <source>
        <dbReference type="Pfam" id="PF03372"/>
    </source>
</evidence>
<dbReference type="STRING" id="571913.VV02_08835"/>
<name>A0A0K1JGV4_9MICO</name>
<feature type="transmembrane region" description="Helical" evidence="1">
    <location>
        <begin position="48"/>
        <end position="70"/>
    </location>
</feature>
<feature type="transmembrane region" description="Helical" evidence="1">
    <location>
        <begin position="77"/>
        <end position="97"/>
    </location>
</feature>
<keyword evidence="1" id="KW-1133">Transmembrane helix</keyword>
<dbReference type="Pfam" id="PF03372">
    <property type="entry name" value="Exo_endo_phos"/>
    <property type="match status" value="1"/>
</dbReference>
<dbReference type="EMBL" id="CP011112">
    <property type="protein sequence ID" value="AKU15936.1"/>
    <property type="molecule type" value="Genomic_DNA"/>
</dbReference>
<dbReference type="InterPro" id="IPR036691">
    <property type="entry name" value="Endo/exonu/phosph_ase_sf"/>
</dbReference>
<feature type="domain" description="Endonuclease/exonuclease/phosphatase" evidence="2">
    <location>
        <begin position="125"/>
        <end position="327"/>
    </location>
</feature>
<proteinExistence type="predicted"/>
<reference evidence="3 4" key="1">
    <citation type="submission" date="2015-03" db="EMBL/GenBank/DDBJ databases">
        <title>Luteipulveratus halotolerans sp. nov., a novel actinobacterium (Dermacoccaceae) from Sarawak, Malaysia.</title>
        <authorList>
            <person name="Juboi H."/>
            <person name="Basik A."/>
            <person name="Shamsul S.S."/>
            <person name="Arnold P."/>
            <person name="Schmitt E.K."/>
            <person name="Sanglier J.-J."/>
            <person name="Yeo T."/>
        </authorList>
    </citation>
    <scope>NUCLEOTIDE SEQUENCE [LARGE SCALE GENOMIC DNA]</scope>
    <source>
        <strain evidence="3 4">MN07-A0370</strain>
    </source>
</reference>
<dbReference type="InterPro" id="IPR005135">
    <property type="entry name" value="Endo/exonuclease/phosphatase"/>
</dbReference>
<dbReference type="Proteomes" id="UP000066480">
    <property type="component" value="Chromosome"/>
</dbReference>
<organism evidence="3 4">
    <name type="scientific">Luteipulveratus mongoliensis</name>
    <dbReference type="NCBI Taxonomy" id="571913"/>
    <lineage>
        <taxon>Bacteria</taxon>
        <taxon>Bacillati</taxon>
        <taxon>Actinomycetota</taxon>
        <taxon>Actinomycetes</taxon>
        <taxon>Micrococcales</taxon>
        <taxon>Dermacoccaceae</taxon>
        <taxon>Luteipulveratus</taxon>
    </lineage>
</organism>
<dbReference type="AlphaFoldDB" id="A0A0K1JGV4"/>
<evidence type="ECO:0000313" key="3">
    <source>
        <dbReference type="EMBL" id="AKU15936.1"/>
    </source>
</evidence>
<sequence>MSTEGPTQVITSVLRTGVIVGGVMALVGSAVLALLRSTDPGTTRLAELAAFAPVGLPLALVGVIAVALALRPSFGRAGLAIVVAGALLTCLHGWWLAPLYVASSPSGTGPAMVVMAQNLEYGDVSHVQEVAGRLDVDVLCLSDIGPDQLASIRATPALARAYPYSAGVTEEGTGGTIVMSRYPLSTTWSSTSGRSLTVKVSGPTGPTSVVAVHPYPVYETQAWHDDYAEIGTYLRRTFGTNPRSPVVIAGDFNASSDNTPFRRIVGIGYRDGAADTNAWYQPTWPAGSKRRTFGIPVPPLVTLDHVLASRALAITNLHTVRVSGADHRAVVATVRRAA</sequence>
<keyword evidence="1" id="KW-0472">Membrane</keyword>
<dbReference type="KEGG" id="lmoi:VV02_08835"/>
<dbReference type="Gene3D" id="3.60.10.10">
    <property type="entry name" value="Endonuclease/exonuclease/phosphatase"/>
    <property type="match status" value="1"/>
</dbReference>
<accession>A0A0K1JGV4</accession>
<keyword evidence="4" id="KW-1185">Reference proteome</keyword>
<evidence type="ECO:0000313" key="4">
    <source>
        <dbReference type="Proteomes" id="UP000066480"/>
    </source>
</evidence>
<gene>
    <name evidence="3" type="ORF">VV02_08835</name>
</gene>
<keyword evidence="1" id="KW-0812">Transmembrane</keyword>
<dbReference type="SUPFAM" id="SSF56219">
    <property type="entry name" value="DNase I-like"/>
    <property type="match status" value="1"/>
</dbReference>
<feature type="transmembrane region" description="Helical" evidence="1">
    <location>
        <begin position="12"/>
        <end position="36"/>
    </location>
</feature>
<dbReference type="GO" id="GO:0003824">
    <property type="term" value="F:catalytic activity"/>
    <property type="evidence" value="ECO:0007669"/>
    <property type="project" value="InterPro"/>
</dbReference>